<keyword evidence="4" id="KW-1185">Reference proteome</keyword>
<dbReference type="SUPFAM" id="SSF48464">
    <property type="entry name" value="ENTH/VHS domain"/>
    <property type="match status" value="1"/>
</dbReference>
<feature type="region of interest" description="Disordered" evidence="1">
    <location>
        <begin position="190"/>
        <end position="216"/>
    </location>
</feature>
<dbReference type="GO" id="GO:0043130">
    <property type="term" value="F:ubiquitin binding"/>
    <property type="evidence" value="ECO:0007669"/>
    <property type="project" value="InterPro"/>
</dbReference>
<dbReference type="InterPro" id="IPR008942">
    <property type="entry name" value="ENTH_VHS"/>
</dbReference>
<dbReference type="AlphaFoldDB" id="A0A1R2CSM8"/>
<name>A0A1R2CSM8_9CILI</name>
<dbReference type="Gene3D" id="1.25.40.90">
    <property type="match status" value="1"/>
</dbReference>
<gene>
    <name evidence="3" type="ORF">SteCoe_5331</name>
</gene>
<feature type="compositionally biased region" description="Basic and acidic residues" evidence="1">
    <location>
        <begin position="194"/>
        <end position="213"/>
    </location>
</feature>
<dbReference type="PANTHER" id="PTHR45898:SF4">
    <property type="entry name" value="TARGET OF MYB PROTEIN 1"/>
    <property type="match status" value="1"/>
</dbReference>
<dbReference type="PANTHER" id="PTHR45898">
    <property type="entry name" value="TOM1-LIKE PROTEIN"/>
    <property type="match status" value="1"/>
</dbReference>
<dbReference type="PROSITE" id="PS50179">
    <property type="entry name" value="VHS"/>
    <property type="match status" value="1"/>
</dbReference>
<evidence type="ECO:0000259" key="2">
    <source>
        <dbReference type="PROSITE" id="PS50179"/>
    </source>
</evidence>
<comment type="caution">
    <text evidence="3">The sequence shown here is derived from an EMBL/GenBank/DDBJ whole genome shotgun (WGS) entry which is preliminary data.</text>
</comment>
<dbReference type="Proteomes" id="UP000187209">
    <property type="component" value="Unassembled WGS sequence"/>
</dbReference>
<proteinExistence type="predicted"/>
<accession>A0A1R2CSM8</accession>
<dbReference type="Pfam" id="PF00790">
    <property type="entry name" value="VHS"/>
    <property type="match status" value="1"/>
</dbReference>
<sequence length="528" mass="60504">MSSSSMPKLIDLFEKATSEDIKEPDVGVNLEIADMMNSRRRYCLEGIEYFKQLLKSTDLKTIDLTMTLLETCVKNCNVNFHRYVCTRDMMPNIVQLLKRRRKKLNLVEKLAGIYKNQGWRKIEDRVLAMVQLWADTFMMQEDTYPAFMRVYRELRQDGLKFPPRDPNERFMIKFEGEPSPAFELADMEQTAPKVESRGGEERKRSQQPSREEVPQLLQSDVDNLKEGLKVLETILCEARDVKELQEPRAKDYIRKCRSGQKKLMWVVSYKTETADETSVMQLIDIMEYVNNKMEAFKKAAGILKRGGSTSEIKLLLKGTEKKAPGDLLDLADDFLEIGEKNQLDDLDKFVQGREVVKEVKREEIKVEERKIPVVEERKEVMRIEPPKAEVHRRLEQPNLLFDDIEPTPQVSQPIQPVNLLDLNSLQLGPAPMNMPMGQPMGSMGQPMGQNIGLQMGQPMGPQMGQNLYPGNYGQSVYPPQGNIYGAQGYMGQAYNPQQGYNAPPRMKAQPSADDFEDFFADLANRKAL</sequence>
<organism evidence="3 4">
    <name type="scientific">Stentor coeruleus</name>
    <dbReference type="NCBI Taxonomy" id="5963"/>
    <lineage>
        <taxon>Eukaryota</taxon>
        <taxon>Sar</taxon>
        <taxon>Alveolata</taxon>
        <taxon>Ciliophora</taxon>
        <taxon>Postciliodesmatophora</taxon>
        <taxon>Heterotrichea</taxon>
        <taxon>Heterotrichida</taxon>
        <taxon>Stentoridae</taxon>
        <taxon>Stentor</taxon>
    </lineage>
</organism>
<evidence type="ECO:0000313" key="4">
    <source>
        <dbReference type="Proteomes" id="UP000187209"/>
    </source>
</evidence>
<dbReference type="SUPFAM" id="SSF89009">
    <property type="entry name" value="GAT-like domain"/>
    <property type="match status" value="1"/>
</dbReference>
<dbReference type="EMBL" id="MPUH01000070">
    <property type="protein sequence ID" value="OMJ92014.1"/>
    <property type="molecule type" value="Genomic_DNA"/>
</dbReference>
<dbReference type="SMART" id="SM00288">
    <property type="entry name" value="VHS"/>
    <property type="match status" value="1"/>
</dbReference>
<protein>
    <recommendedName>
        <fullName evidence="2">VHS domain-containing protein</fullName>
    </recommendedName>
</protein>
<evidence type="ECO:0000313" key="3">
    <source>
        <dbReference type="EMBL" id="OMJ92014.1"/>
    </source>
</evidence>
<dbReference type="CDD" id="cd03561">
    <property type="entry name" value="VHS"/>
    <property type="match status" value="1"/>
</dbReference>
<dbReference type="InterPro" id="IPR002014">
    <property type="entry name" value="VHS_dom"/>
</dbReference>
<evidence type="ECO:0000256" key="1">
    <source>
        <dbReference type="SAM" id="MobiDB-lite"/>
    </source>
</evidence>
<dbReference type="GO" id="GO:0035091">
    <property type="term" value="F:phosphatidylinositol binding"/>
    <property type="evidence" value="ECO:0007669"/>
    <property type="project" value="InterPro"/>
</dbReference>
<reference evidence="3 4" key="1">
    <citation type="submission" date="2016-11" db="EMBL/GenBank/DDBJ databases">
        <title>The macronuclear genome of Stentor coeruleus: a giant cell with tiny introns.</title>
        <authorList>
            <person name="Slabodnick M."/>
            <person name="Ruby J.G."/>
            <person name="Reiff S.B."/>
            <person name="Swart E.C."/>
            <person name="Gosai S."/>
            <person name="Prabakaran S."/>
            <person name="Witkowska E."/>
            <person name="Larue G.E."/>
            <person name="Fisher S."/>
            <person name="Freeman R.M."/>
            <person name="Gunawardena J."/>
            <person name="Chu W."/>
            <person name="Stover N.A."/>
            <person name="Gregory B.D."/>
            <person name="Nowacki M."/>
            <person name="Derisi J."/>
            <person name="Roy S.W."/>
            <person name="Marshall W.F."/>
            <person name="Sood P."/>
        </authorList>
    </citation>
    <scope>NUCLEOTIDE SEQUENCE [LARGE SCALE GENOMIC DNA]</scope>
    <source>
        <strain evidence="3">WM001</strain>
    </source>
</reference>
<feature type="domain" description="VHS" evidence="2">
    <location>
        <begin position="16"/>
        <end position="162"/>
    </location>
</feature>
<dbReference type="GO" id="GO:0043328">
    <property type="term" value="P:protein transport to vacuole involved in ubiquitin-dependent protein catabolic process via the multivesicular body sorting pathway"/>
    <property type="evidence" value="ECO:0007669"/>
    <property type="project" value="InterPro"/>
</dbReference>
<dbReference type="OrthoDB" id="443464at2759"/>
<dbReference type="InterPro" id="IPR044836">
    <property type="entry name" value="TOL_plant"/>
</dbReference>